<dbReference type="SMART" id="SM00327">
    <property type="entry name" value="VWA"/>
    <property type="match status" value="1"/>
</dbReference>
<dbReference type="InterPro" id="IPR036465">
    <property type="entry name" value="vWFA_dom_sf"/>
</dbReference>
<protein>
    <submittedName>
        <fullName evidence="2">VWA domain-containing protein</fullName>
    </submittedName>
</protein>
<accession>A0ABW1JBS5</accession>
<organism evidence="2 3">
    <name type="scientific">Angustibacter luteus</name>
    <dbReference type="NCBI Taxonomy" id="658456"/>
    <lineage>
        <taxon>Bacteria</taxon>
        <taxon>Bacillati</taxon>
        <taxon>Actinomycetota</taxon>
        <taxon>Actinomycetes</taxon>
        <taxon>Kineosporiales</taxon>
        <taxon>Kineosporiaceae</taxon>
    </lineage>
</organism>
<evidence type="ECO:0000313" key="2">
    <source>
        <dbReference type="EMBL" id="MFC6006250.1"/>
    </source>
</evidence>
<dbReference type="PANTHER" id="PTHR39338">
    <property type="entry name" value="BLL5662 PROTEIN-RELATED"/>
    <property type="match status" value="1"/>
</dbReference>
<comment type="caution">
    <text evidence="2">The sequence shown here is derived from an EMBL/GenBank/DDBJ whole genome shotgun (WGS) entry which is preliminary data.</text>
</comment>
<dbReference type="Gene3D" id="3.40.50.410">
    <property type="entry name" value="von Willebrand factor, type A domain"/>
    <property type="match status" value="1"/>
</dbReference>
<reference evidence="3" key="1">
    <citation type="journal article" date="2019" name="Int. J. Syst. Evol. Microbiol.">
        <title>The Global Catalogue of Microorganisms (GCM) 10K type strain sequencing project: providing services to taxonomists for standard genome sequencing and annotation.</title>
        <authorList>
            <consortium name="The Broad Institute Genomics Platform"/>
            <consortium name="The Broad Institute Genome Sequencing Center for Infectious Disease"/>
            <person name="Wu L."/>
            <person name="Ma J."/>
        </authorList>
    </citation>
    <scope>NUCLEOTIDE SEQUENCE [LARGE SCALE GENOMIC DNA]</scope>
    <source>
        <strain evidence="3">KACC 14249</strain>
    </source>
</reference>
<dbReference type="InterPro" id="IPR008912">
    <property type="entry name" value="Uncharacterised_CoxE"/>
</dbReference>
<feature type="domain" description="VWFA" evidence="1">
    <location>
        <begin position="227"/>
        <end position="389"/>
    </location>
</feature>
<name>A0ABW1JBS5_9ACTN</name>
<dbReference type="RefSeq" id="WP_345717102.1">
    <property type="nucleotide sequence ID" value="NZ_BAABFP010000005.1"/>
</dbReference>
<gene>
    <name evidence="2" type="ORF">ACFQDO_03820</name>
</gene>
<proteinExistence type="predicted"/>
<dbReference type="Proteomes" id="UP001596189">
    <property type="component" value="Unassembled WGS sequence"/>
</dbReference>
<dbReference type="EMBL" id="JBHSRD010000002">
    <property type="protein sequence ID" value="MFC6006250.1"/>
    <property type="molecule type" value="Genomic_DNA"/>
</dbReference>
<dbReference type="PANTHER" id="PTHR39338:SF6">
    <property type="entry name" value="BLL5662 PROTEIN"/>
    <property type="match status" value="1"/>
</dbReference>
<evidence type="ECO:0000313" key="3">
    <source>
        <dbReference type="Proteomes" id="UP001596189"/>
    </source>
</evidence>
<dbReference type="InterPro" id="IPR002035">
    <property type="entry name" value="VWF_A"/>
</dbReference>
<dbReference type="PIRSF" id="PIRSF010256">
    <property type="entry name" value="CoxE_vWa"/>
    <property type="match status" value="1"/>
</dbReference>
<dbReference type="Pfam" id="PF05762">
    <property type="entry name" value="VWA_CoxE"/>
    <property type="match status" value="1"/>
</dbReference>
<evidence type="ECO:0000259" key="1">
    <source>
        <dbReference type="SMART" id="SM00327"/>
    </source>
</evidence>
<dbReference type="SUPFAM" id="SSF53300">
    <property type="entry name" value="vWA-like"/>
    <property type="match status" value="1"/>
</dbReference>
<keyword evidence="3" id="KW-1185">Reference proteome</keyword>
<sequence length="403" mass="43234">MSQPLLRGVDRAAFAASLTAKLRAGGVAVGLTATEDLTRALAASLPTSPSRLYWVARVTLVRRQSELAAFDAVFAAVFDDAVIAIGRANRTPQRPPDASPGDALMPVPRANQDEADGAGLPWVTLPSVVALPDDPSATDADQAVPLRVVSELEALSRLPFEQLSEAQTQLLGRWLEQQLAGWPTRRTRRRRPGPGGREVALRPTIARSRRTGWDPVELVRVRPVRKPRRVVVLCDVSQSMQPQVTPYVHLMRALVLGVGGEAFAFATSLTRLTTVLRHRSAVVAVEQATAQVSDRYGGTRIAASVQALLASHHAEAVRGGVVVIGSDGWDSEPPQDLARAMARLRRRAYRVVWINPRAAAPGFEPLVGTMAAALPYCDDLLAADTFDSLAAVVAELGSLSSRA</sequence>
<dbReference type="InterPro" id="IPR011195">
    <property type="entry name" value="UCP010256"/>
</dbReference>